<protein>
    <submittedName>
        <fullName evidence="3">Uncharacterized protein</fullName>
    </submittedName>
</protein>
<keyword evidence="2" id="KW-1133">Transmembrane helix</keyword>
<keyword evidence="4" id="KW-1185">Reference proteome</keyword>
<feature type="transmembrane region" description="Helical" evidence="2">
    <location>
        <begin position="27"/>
        <end position="47"/>
    </location>
</feature>
<dbReference type="Proteomes" id="UP001430455">
    <property type="component" value="Unassembled WGS sequence"/>
</dbReference>
<gene>
    <name evidence="3" type="ORF">EGH23_21335</name>
</gene>
<evidence type="ECO:0000256" key="2">
    <source>
        <dbReference type="SAM" id="Phobius"/>
    </source>
</evidence>
<name>A0AAW4PG76_9EURY</name>
<dbReference type="EMBL" id="RKLT01000019">
    <property type="protein sequence ID" value="MBX0297426.1"/>
    <property type="molecule type" value="Genomic_DNA"/>
</dbReference>
<reference evidence="3 4" key="1">
    <citation type="submission" date="2021-06" db="EMBL/GenBank/DDBJ databases">
        <title>Halomicroarcula sp. a new haloarchaeum isolated from saline soil.</title>
        <authorList>
            <person name="Duran-Viseras A."/>
            <person name="Sanchez-Porro C."/>
            <person name="Ventosa A."/>
        </authorList>
    </citation>
    <scope>NUCLEOTIDE SEQUENCE [LARGE SCALE GENOMIC DNA]</scope>
    <source>
        <strain evidence="3 4">F27</strain>
    </source>
</reference>
<keyword evidence="2" id="KW-0472">Membrane</keyword>
<evidence type="ECO:0000313" key="3">
    <source>
        <dbReference type="EMBL" id="MBX0297426.1"/>
    </source>
</evidence>
<accession>A0AAW4PG76</accession>
<sequence>MSTDSIEEEAELSGGDWSDSPFPNSLIHAWLSLLEAAMLGGLTTFVITMLEGGEVIPNVLAELRVGLGVFAITFVILVYVRHFRD</sequence>
<evidence type="ECO:0000256" key="1">
    <source>
        <dbReference type="SAM" id="MobiDB-lite"/>
    </source>
</evidence>
<keyword evidence="2" id="KW-0812">Transmembrane</keyword>
<comment type="caution">
    <text evidence="3">The sequence shown here is derived from an EMBL/GenBank/DDBJ whole genome shotgun (WGS) entry which is preliminary data.</text>
</comment>
<feature type="compositionally biased region" description="Acidic residues" evidence="1">
    <location>
        <begin position="1"/>
        <end position="11"/>
    </location>
</feature>
<dbReference type="AlphaFoldDB" id="A0AAW4PG76"/>
<proteinExistence type="predicted"/>
<feature type="region of interest" description="Disordered" evidence="1">
    <location>
        <begin position="1"/>
        <end position="22"/>
    </location>
</feature>
<organism evidence="3 4">
    <name type="scientific">Haloarcula nitratireducens</name>
    <dbReference type="NCBI Taxonomy" id="2487749"/>
    <lineage>
        <taxon>Archaea</taxon>
        <taxon>Methanobacteriati</taxon>
        <taxon>Methanobacteriota</taxon>
        <taxon>Stenosarchaea group</taxon>
        <taxon>Halobacteria</taxon>
        <taxon>Halobacteriales</taxon>
        <taxon>Haloarculaceae</taxon>
        <taxon>Haloarcula</taxon>
    </lineage>
</organism>
<evidence type="ECO:0000313" key="4">
    <source>
        <dbReference type="Proteomes" id="UP001430455"/>
    </source>
</evidence>
<dbReference type="RefSeq" id="WP_220582013.1">
    <property type="nucleotide sequence ID" value="NZ_RKLT01000019.1"/>
</dbReference>
<feature type="transmembrane region" description="Helical" evidence="2">
    <location>
        <begin position="59"/>
        <end position="80"/>
    </location>
</feature>